<gene>
    <name evidence="1" type="ORF">IscW_ISCW005135</name>
</gene>
<accession>B7PHK3</accession>
<dbReference type="EMBL" id="ABJB010928322">
    <property type="status" value="NOT_ANNOTATED_CDS"/>
    <property type="molecule type" value="Genomic_DNA"/>
</dbReference>
<dbReference type="HOGENOM" id="CLU_2998761_0_0_1"/>
<dbReference type="Proteomes" id="UP000001555">
    <property type="component" value="Unassembled WGS sequence"/>
</dbReference>
<protein>
    <submittedName>
        <fullName evidence="1 2">Uncharacterized protein</fullName>
    </submittedName>
</protein>
<reference evidence="1 3" key="1">
    <citation type="submission" date="2008-03" db="EMBL/GenBank/DDBJ databases">
        <title>Annotation of Ixodes scapularis.</title>
        <authorList>
            <consortium name="Ixodes scapularis Genome Project Consortium"/>
            <person name="Caler E."/>
            <person name="Hannick L.I."/>
            <person name="Bidwell S."/>
            <person name="Joardar V."/>
            <person name="Thiagarajan M."/>
            <person name="Amedeo P."/>
            <person name="Galinsky K.J."/>
            <person name="Schobel S."/>
            <person name="Inman J."/>
            <person name="Hostetler J."/>
            <person name="Miller J."/>
            <person name="Hammond M."/>
            <person name="Megy K."/>
            <person name="Lawson D."/>
            <person name="Kodira C."/>
            <person name="Sutton G."/>
            <person name="Meyer J."/>
            <person name="Hill C.A."/>
            <person name="Birren B."/>
            <person name="Nene V."/>
            <person name="Collins F."/>
            <person name="Alarcon-Chaidez F."/>
            <person name="Wikel S."/>
            <person name="Strausberg R."/>
        </authorList>
    </citation>
    <scope>NUCLEOTIDE SEQUENCE [LARGE SCALE GENOMIC DNA]</scope>
    <source>
        <strain evidence="3">Wikel</strain>
        <strain evidence="1">Wikel colony</strain>
    </source>
</reference>
<keyword evidence="3" id="KW-1185">Reference proteome</keyword>
<evidence type="ECO:0000313" key="3">
    <source>
        <dbReference type="Proteomes" id="UP000001555"/>
    </source>
</evidence>
<proteinExistence type="predicted"/>
<dbReference type="EMBL" id="ABJB011102128">
    <property type="status" value="NOT_ANNOTATED_CDS"/>
    <property type="molecule type" value="Genomic_DNA"/>
</dbReference>
<dbReference type="InParanoid" id="B7PHK3"/>
<dbReference type="EnsemblMetazoa" id="ISCW005135-RA">
    <property type="protein sequence ID" value="ISCW005135-PA"/>
    <property type="gene ID" value="ISCW005135"/>
</dbReference>
<dbReference type="AlphaFoldDB" id="B7PHK3"/>
<dbReference type="EMBL" id="DS713580">
    <property type="protein sequence ID" value="EEC06075.1"/>
    <property type="molecule type" value="Genomic_DNA"/>
</dbReference>
<dbReference type="PaxDb" id="6945-B7PHK3"/>
<evidence type="ECO:0000313" key="2">
    <source>
        <dbReference type="EnsemblMetazoa" id="ISCW005135-PA"/>
    </source>
</evidence>
<organism>
    <name type="scientific">Ixodes scapularis</name>
    <name type="common">Black-legged tick</name>
    <name type="synonym">Deer tick</name>
    <dbReference type="NCBI Taxonomy" id="6945"/>
    <lineage>
        <taxon>Eukaryota</taxon>
        <taxon>Metazoa</taxon>
        <taxon>Ecdysozoa</taxon>
        <taxon>Arthropoda</taxon>
        <taxon>Chelicerata</taxon>
        <taxon>Arachnida</taxon>
        <taxon>Acari</taxon>
        <taxon>Parasitiformes</taxon>
        <taxon>Ixodida</taxon>
        <taxon>Ixodoidea</taxon>
        <taxon>Ixodidae</taxon>
        <taxon>Ixodinae</taxon>
        <taxon>Ixodes</taxon>
    </lineage>
</organism>
<reference evidence="2" key="2">
    <citation type="submission" date="2020-05" db="UniProtKB">
        <authorList>
            <consortium name="EnsemblMetazoa"/>
        </authorList>
    </citation>
    <scope>IDENTIFICATION</scope>
    <source>
        <strain evidence="2">wikel</strain>
    </source>
</reference>
<dbReference type="VEuPathDB" id="VectorBase:ISCW005135"/>
<evidence type="ECO:0000313" key="1">
    <source>
        <dbReference type="EMBL" id="EEC06075.1"/>
    </source>
</evidence>
<name>B7PHK3_IXOSC</name>
<sequence>MTHGHDTLDNLLHGAGSGRCLSLLHRRFFSLQNKKCVKSSIFRLASVEIRSAQSSGR</sequence>